<dbReference type="PANTHER" id="PTHR11638">
    <property type="entry name" value="ATP-DEPENDENT CLP PROTEASE"/>
    <property type="match status" value="1"/>
</dbReference>
<keyword evidence="8" id="KW-0346">Stress response</keyword>
<dbReference type="GO" id="GO:0034605">
    <property type="term" value="P:cellular response to heat"/>
    <property type="evidence" value="ECO:0007669"/>
    <property type="project" value="TreeGrafter"/>
</dbReference>
<organism evidence="8 9">
    <name type="scientific">Perkinsus olseni</name>
    <name type="common">Perkinsus atlanticus</name>
    <dbReference type="NCBI Taxonomy" id="32597"/>
    <lineage>
        <taxon>Eukaryota</taxon>
        <taxon>Sar</taxon>
        <taxon>Alveolata</taxon>
        <taxon>Perkinsozoa</taxon>
        <taxon>Perkinsea</taxon>
        <taxon>Perkinsida</taxon>
        <taxon>Perkinsidae</taxon>
        <taxon>Perkinsus</taxon>
    </lineage>
</organism>
<dbReference type="GO" id="GO:0005737">
    <property type="term" value="C:cytoplasm"/>
    <property type="evidence" value="ECO:0007669"/>
    <property type="project" value="TreeGrafter"/>
</dbReference>
<dbReference type="GO" id="GO:0016887">
    <property type="term" value="F:ATP hydrolysis activity"/>
    <property type="evidence" value="ECO:0007669"/>
    <property type="project" value="InterPro"/>
</dbReference>
<keyword evidence="2" id="KW-0547">Nucleotide-binding</keyword>
<dbReference type="Pfam" id="PF07724">
    <property type="entry name" value="AAA_2"/>
    <property type="match status" value="1"/>
</dbReference>
<keyword evidence="5" id="KW-1133">Transmembrane helix</keyword>
<keyword evidence="1" id="KW-0677">Repeat</keyword>
<keyword evidence="5" id="KW-0812">Transmembrane</keyword>
<comment type="caution">
    <text evidence="8">The sequence shown here is derived from an EMBL/GenBank/DDBJ whole genome shotgun (WGS) entry which is preliminary data.</text>
</comment>
<dbReference type="SMART" id="SM01086">
    <property type="entry name" value="ClpB_D2-small"/>
    <property type="match status" value="1"/>
</dbReference>
<dbReference type="InterPro" id="IPR003959">
    <property type="entry name" value="ATPase_AAA_core"/>
</dbReference>
<evidence type="ECO:0000256" key="3">
    <source>
        <dbReference type="ARBA" id="ARBA00022840"/>
    </source>
</evidence>
<protein>
    <submittedName>
        <fullName evidence="8">Heat shock protein</fullName>
    </submittedName>
</protein>
<dbReference type="CDD" id="cd00009">
    <property type="entry name" value="AAA"/>
    <property type="match status" value="1"/>
</dbReference>
<dbReference type="Gene3D" id="1.10.8.60">
    <property type="match status" value="2"/>
</dbReference>
<evidence type="ECO:0000313" key="8">
    <source>
        <dbReference type="EMBL" id="KAF4694922.1"/>
    </source>
</evidence>
<dbReference type="OrthoDB" id="47330at2759"/>
<dbReference type="InterPro" id="IPR041546">
    <property type="entry name" value="ClpA/ClpB_AAA_lid"/>
</dbReference>
<feature type="domain" description="AAA+ ATPase" evidence="6">
    <location>
        <begin position="621"/>
        <end position="736"/>
    </location>
</feature>
<dbReference type="SMART" id="SM00382">
    <property type="entry name" value="AAA"/>
    <property type="match status" value="2"/>
</dbReference>
<dbReference type="Pfam" id="PF10431">
    <property type="entry name" value="ClpB_D2-small"/>
    <property type="match status" value="1"/>
</dbReference>
<accession>A0A7J6PFZ0</accession>
<dbReference type="SUPFAM" id="SSF52540">
    <property type="entry name" value="P-loop containing nucleoside triphosphate hydrolases"/>
    <property type="match status" value="2"/>
</dbReference>
<keyword evidence="3" id="KW-0067">ATP-binding</keyword>
<evidence type="ECO:0000256" key="1">
    <source>
        <dbReference type="ARBA" id="ARBA00022737"/>
    </source>
</evidence>
<dbReference type="PROSITE" id="PS00870">
    <property type="entry name" value="CLPAB_1"/>
    <property type="match status" value="1"/>
</dbReference>
<evidence type="ECO:0000256" key="2">
    <source>
        <dbReference type="ARBA" id="ARBA00022741"/>
    </source>
</evidence>
<dbReference type="AlphaFoldDB" id="A0A7J6PFZ0"/>
<evidence type="ECO:0000256" key="5">
    <source>
        <dbReference type="SAM" id="Phobius"/>
    </source>
</evidence>
<dbReference type="Gene3D" id="3.40.50.300">
    <property type="entry name" value="P-loop containing nucleotide triphosphate hydrolases"/>
    <property type="match status" value="3"/>
</dbReference>
<dbReference type="Pfam" id="PF17871">
    <property type="entry name" value="AAA_lid_9"/>
    <property type="match status" value="1"/>
</dbReference>
<dbReference type="InterPro" id="IPR003593">
    <property type="entry name" value="AAA+_ATPase"/>
</dbReference>
<proteinExistence type="predicted"/>
<reference evidence="8 9" key="1">
    <citation type="submission" date="2020-04" db="EMBL/GenBank/DDBJ databases">
        <title>Perkinsus olseni comparative genomics.</title>
        <authorList>
            <person name="Bogema D.R."/>
        </authorList>
    </citation>
    <scope>NUCLEOTIDE SEQUENCE [LARGE SCALE GENOMIC DNA]</scope>
    <source>
        <strain evidence="8">00978-12</strain>
    </source>
</reference>
<dbReference type="PANTHER" id="PTHR11638:SF18">
    <property type="entry name" value="HEAT SHOCK PROTEIN 104"/>
    <property type="match status" value="1"/>
</dbReference>
<dbReference type="InterPro" id="IPR050130">
    <property type="entry name" value="ClpA_ClpB"/>
</dbReference>
<dbReference type="PROSITE" id="PS51257">
    <property type="entry name" value="PROKAR_LIPOPROTEIN"/>
    <property type="match status" value="1"/>
</dbReference>
<dbReference type="Pfam" id="PF00004">
    <property type="entry name" value="AAA"/>
    <property type="match status" value="1"/>
</dbReference>
<dbReference type="InterPro" id="IPR027417">
    <property type="entry name" value="P-loop_NTPase"/>
</dbReference>
<evidence type="ECO:0000256" key="4">
    <source>
        <dbReference type="ARBA" id="ARBA00023186"/>
    </source>
</evidence>
<feature type="transmembrane region" description="Helical" evidence="5">
    <location>
        <begin position="76"/>
        <end position="96"/>
    </location>
</feature>
<name>A0A7J6PFZ0_PEROL</name>
<feature type="domain" description="AAA+ ATPase" evidence="6">
    <location>
        <begin position="341"/>
        <end position="481"/>
    </location>
</feature>
<dbReference type="Gene3D" id="1.10.1780.10">
    <property type="entry name" value="Clp, N-terminal domain"/>
    <property type="match status" value="1"/>
</dbReference>
<dbReference type="GO" id="GO:0005524">
    <property type="term" value="F:ATP binding"/>
    <property type="evidence" value="ECO:0007669"/>
    <property type="project" value="UniProtKB-KW"/>
</dbReference>
<dbReference type="EMBL" id="JABANP010000026">
    <property type="protein sequence ID" value="KAF4694922.1"/>
    <property type="molecule type" value="Genomic_DNA"/>
</dbReference>
<keyword evidence="4" id="KW-0143">Chaperone</keyword>
<evidence type="ECO:0000259" key="6">
    <source>
        <dbReference type="SMART" id="SM00382"/>
    </source>
</evidence>
<dbReference type="InterPro" id="IPR018368">
    <property type="entry name" value="ClpA/B_CS1"/>
</dbReference>
<dbReference type="CDD" id="cd19499">
    <property type="entry name" value="RecA-like_ClpB_Hsp104-like"/>
    <property type="match status" value="1"/>
</dbReference>
<dbReference type="InterPro" id="IPR019489">
    <property type="entry name" value="Clp_ATPase_C"/>
</dbReference>
<sequence>MRQRDGAAGRVRSTVSLLFWGVCLAAAYACASNLFLAPSRATARAASLRGSAVVGNPAVGALPGRGRTRSWDESSVQYLLGAAAVAVTLLSLTLSLSRHKSKRVSTEGGGSAVARGSLASWWNSMMFDPNRGRLGDAARHQIGKTAFDALSDSSVRAIHRAQEESINLASVPLEGLLIGLASERSGGASKLLREAGVQVAELKHLSPLQPADLVSWGAVERVPLDDEVVEVVRNSVDTAEGPITTEALLEGVVSRMLTRPAFVDKGLKDKLQSVLQRLEEWKNDDTEKMPAGGFVPGTSGGSVLESCGRNLTALAREGKLLKCVGRDAEIGRMVQVLSRMTKNNPVLLGEPGVGKTALISNGEVPAHLADVAIWDVSIGSLLAGTKYRGEFEERLKRLVKEATDAQGKIILLIDELHTIVGAGATGDGAIDAANILKPALSRGELRVIGATTQSEYDKYIAKDPALERRFQPVVVPEPTQDQAVEMLMGVASLYEEHHFVGFTDDAIEACVKLSSRYIPSRRLPDSALDAMDEAAARKRIQQGSGMPVFTDIVTANDVAQTVAQWTGIPLEELTKDESARLLNMEERLDARVIGQKRATSAVARAIRRARVGVRGVGNKRPTACFLFCGPTGVGKTELSKALSDEYFGAEGRNMVRRLVQPHSLVLIDEVEKAHPDVLNILLQVMDDGRLTDSHGRLADFSNVILVMTSNVGSSIEDLKRHFRPEFINRIDEVIPFASLTEEDIVRVVGLYVSRLQAALREQYNIDLKVTNGLTMALGKEGYSAEFGARHLNRVMQARVEDPIAELVLREKIHRAEEIVADYDGERDMIVFRNGNDDILTEMKCSDQTSAGHAIESMAPARCKELNVDENYVATFGNQSQFKDSLSMPRTLFATSIATLVVVVELSCHHSYALAGGHQRSPPSPPRSRATCITKEKIDSSGVLCLFHHEGTTDDVRMTFRVHEDGLRAEKLQCPRVLYTGLPDGVVEASHAAADVDRINFADPLLGVDSDAHKHDDRRCERVEEILRQATAREDTPASGDSFNDLYKGICMLYESHAATALRERQYLDAYFNKE</sequence>
<feature type="domain" description="Clp ATPase C-terminal" evidence="7">
    <location>
        <begin position="739"/>
        <end position="831"/>
    </location>
</feature>
<dbReference type="InterPro" id="IPR036628">
    <property type="entry name" value="Clp_N_dom_sf"/>
</dbReference>
<evidence type="ECO:0000313" key="9">
    <source>
        <dbReference type="Proteomes" id="UP000541610"/>
    </source>
</evidence>
<keyword evidence="5" id="KW-0472">Membrane</keyword>
<dbReference type="Proteomes" id="UP000541610">
    <property type="component" value="Unassembled WGS sequence"/>
</dbReference>
<gene>
    <name evidence="8" type="primary">CLPC2</name>
    <name evidence="8" type="ORF">FOZ60_006442</name>
</gene>
<evidence type="ECO:0000259" key="7">
    <source>
        <dbReference type="SMART" id="SM01086"/>
    </source>
</evidence>